<gene>
    <name evidence="1" type="ORF">A4X06_0g9613</name>
</gene>
<dbReference type="Proteomes" id="UP000077684">
    <property type="component" value="Unassembled WGS sequence"/>
</dbReference>
<accession>A0A8X7MIB2</accession>
<comment type="caution">
    <text evidence="1">The sequence shown here is derived from an EMBL/GenBank/DDBJ whole genome shotgun (WGS) entry which is preliminary data.</text>
</comment>
<evidence type="ECO:0000313" key="1">
    <source>
        <dbReference type="EMBL" id="KAE8236243.1"/>
    </source>
</evidence>
<dbReference type="EMBL" id="LWDE02003051">
    <property type="protein sequence ID" value="KAE8236243.1"/>
    <property type="molecule type" value="Genomic_DNA"/>
</dbReference>
<protein>
    <submittedName>
        <fullName evidence="1">Uncharacterized protein</fullName>
    </submittedName>
</protein>
<sequence>MSKTTDNGTGHNRQDLDDADLFLFCSQHWRDHHGYYRHSSDYTHEHVHIRKRDLFAPGTRGTVAVLQPLVGSLLDTGLAQQVATLVLAPLSSDAAAPATGLLKNGLNLVTDVNPSDNANAANAFLLSPSSTQPGTKLMLVDSPNQVMIKPITTCRTGDKSSSRRLSSTLPPPLILWPLLLPPRPVSPLDLARVFPLLPFLPPPREAAQIRVLSLPLQVNSALPSTLAHPRRCEWSFATRSSPVPRKSSSTTLPLAS</sequence>
<dbReference type="AlphaFoldDB" id="A0A8X7MIB2"/>
<evidence type="ECO:0000313" key="2">
    <source>
        <dbReference type="Proteomes" id="UP000077684"/>
    </source>
</evidence>
<organism evidence="1 2">
    <name type="scientific">Tilletia controversa</name>
    <name type="common">dwarf bunt fungus</name>
    <dbReference type="NCBI Taxonomy" id="13291"/>
    <lineage>
        <taxon>Eukaryota</taxon>
        <taxon>Fungi</taxon>
        <taxon>Dikarya</taxon>
        <taxon>Basidiomycota</taxon>
        <taxon>Ustilaginomycotina</taxon>
        <taxon>Exobasidiomycetes</taxon>
        <taxon>Tilletiales</taxon>
        <taxon>Tilletiaceae</taxon>
        <taxon>Tilletia</taxon>
    </lineage>
</organism>
<proteinExistence type="predicted"/>
<name>A0A8X7MIB2_9BASI</name>
<reference evidence="1" key="2">
    <citation type="journal article" date="2019" name="IMA Fungus">
        <title>Genome sequencing and comparison of five Tilletia species to identify candidate genes for the detection of regulated species infecting wheat.</title>
        <authorList>
            <person name="Nguyen H.D.T."/>
            <person name="Sultana T."/>
            <person name="Kesanakurti P."/>
            <person name="Hambleton S."/>
        </authorList>
    </citation>
    <scope>NUCLEOTIDE SEQUENCE</scope>
    <source>
        <strain evidence="1">DAOMC 236426</strain>
    </source>
</reference>
<reference evidence="1" key="1">
    <citation type="submission" date="2016-04" db="EMBL/GenBank/DDBJ databases">
        <authorList>
            <person name="Nguyen H.D."/>
            <person name="Samba Siva P."/>
            <person name="Cullis J."/>
            <person name="Levesque C.A."/>
            <person name="Hambleton S."/>
        </authorList>
    </citation>
    <scope>NUCLEOTIDE SEQUENCE</scope>
    <source>
        <strain evidence="1">DAOMC 236426</strain>
    </source>
</reference>
<keyword evidence="2" id="KW-1185">Reference proteome</keyword>